<dbReference type="OrthoDB" id="410267at2759"/>
<dbReference type="GO" id="GO:0016020">
    <property type="term" value="C:membrane"/>
    <property type="evidence" value="ECO:0007669"/>
    <property type="project" value="UniProtKB-SubCell"/>
</dbReference>
<feature type="domain" description="Nodulin-like" evidence="6">
    <location>
        <begin position="13"/>
        <end position="260"/>
    </location>
</feature>
<evidence type="ECO:0000256" key="4">
    <source>
        <dbReference type="ARBA" id="ARBA00023136"/>
    </source>
</evidence>
<feature type="transmembrane region" description="Helical" evidence="5">
    <location>
        <begin position="78"/>
        <end position="99"/>
    </location>
</feature>
<evidence type="ECO:0000259" key="7">
    <source>
        <dbReference type="Pfam" id="PF23262"/>
    </source>
</evidence>
<accession>A0A5K1BM15</accession>
<feature type="transmembrane region" description="Helical" evidence="5">
    <location>
        <begin position="425"/>
        <end position="443"/>
    </location>
</feature>
<dbReference type="InterPro" id="IPR056555">
    <property type="entry name" value="NFD4_C"/>
</dbReference>
<sequence>MAVTNMRSLRNNRWLVFVGGIWLQTFGGIGYLFGIISPLIKSSLGYNQKQISALGVAKDIGDSLGLIPGCLSHVFPHWALLLVGALLNSVGYGIIYLVVSHEINSLRFSIVCFLICLGTSGETYFTTVALVCSVKNFPKSRGPVVGMLKGFSALCGAIFAQIYASMFVGNEEKFILMVAVAPSVIALSTMPVLRTVDGCKETYPFDETIFNFFYAVCLLLAAYLMLVVLLQDVLLKKLMSNTVNEILTVLLVIMLIFPFVFSVITTLRNMNDRTRTDEKGQNLDSCLLVRAEEMTSETEDESFKDVNLRPECDRRAVPHQRADYLYAVAEGALRIKKRRGPRRGEDFTLTQALIKADFWLMVMSLIFASGTGLTIIDNLGQMSQSMGYKSSHVFVSLMSIWNFLGRIAGGYVSELLVRNHACPRPVSMIVAEVAMAVGLIILAMSLAGSMYIGTMLIGLGHGVHWAVAPATVSEIFGLKHFATLYNFLTMTSPTGAFFFSSAVAGTMYDLEAQKQQKRYGRYGQECVGDSCFFAAYLIMAGVCIAASVSSLVLVYRTRVVYKSIYGRTMISGQDQAGKEEGFLTE</sequence>
<dbReference type="InterPro" id="IPR036259">
    <property type="entry name" value="MFS_trans_sf"/>
</dbReference>
<feature type="transmembrane region" description="Helical" evidence="5">
    <location>
        <begin position="358"/>
        <end position="380"/>
    </location>
</feature>
<name>A0A5K1BM15_9MAGN</name>
<proteinExistence type="predicted"/>
<protein>
    <submittedName>
        <fullName evidence="8">Uncharacterized protein</fullName>
    </submittedName>
</protein>
<feature type="transmembrane region" description="Helical" evidence="5">
    <location>
        <begin position="174"/>
        <end position="193"/>
    </location>
</feature>
<comment type="subcellular location">
    <subcellularLocation>
        <location evidence="1">Membrane</location>
        <topology evidence="1">Multi-pass membrane protein</topology>
    </subcellularLocation>
</comment>
<feature type="transmembrane region" description="Helical" evidence="5">
    <location>
        <begin position="246"/>
        <end position="267"/>
    </location>
</feature>
<dbReference type="Gramene" id="NC3G0220950.1">
    <property type="protein sequence ID" value="NC3G0220950.1:cds"/>
    <property type="gene ID" value="NC3G0220950"/>
</dbReference>
<feature type="transmembrane region" description="Helical" evidence="5">
    <location>
        <begin position="392"/>
        <end position="413"/>
    </location>
</feature>
<dbReference type="InterPro" id="IPR010658">
    <property type="entry name" value="Nodulin-like"/>
</dbReference>
<reference evidence="8" key="1">
    <citation type="submission" date="2019-09" db="EMBL/GenBank/DDBJ databases">
        <authorList>
            <person name="Zhang L."/>
        </authorList>
    </citation>
    <scope>NUCLEOTIDE SEQUENCE</scope>
</reference>
<dbReference type="Pfam" id="PF06813">
    <property type="entry name" value="Nodulin-like"/>
    <property type="match status" value="1"/>
</dbReference>
<keyword evidence="4 5" id="KW-0472">Membrane</keyword>
<evidence type="ECO:0000256" key="1">
    <source>
        <dbReference type="ARBA" id="ARBA00004141"/>
    </source>
</evidence>
<keyword evidence="3 5" id="KW-1133">Transmembrane helix</keyword>
<dbReference type="CDD" id="cd17354">
    <property type="entry name" value="MFS_Mch1p_like"/>
    <property type="match status" value="1"/>
</dbReference>
<organism evidence="8">
    <name type="scientific">Nymphaea colorata</name>
    <name type="common">pocket water lily</name>
    <dbReference type="NCBI Taxonomy" id="210225"/>
    <lineage>
        <taxon>Eukaryota</taxon>
        <taxon>Viridiplantae</taxon>
        <taxon>Streptophyta</taxon>
        <taxon>Embryophyta</taxon>
        <taxon>Tracheophyta</taxon>
        <taxon>Spermatophyta</taxon>
        <taxon>Magnoliopsida</taxon>
        <taxon>Nymphaeales</taxon>
        <taxon>Nymphaeaceae</taxon>
        <taxon>Nymphaea</taxon>
    </lineage>
</organism>
<feature type="transmembrane region" description="Helical" evidence="5">
    <location>
        <begin position="143"/>
        <end position="162"/>
    </location>
</feature>
<feature type="transmembrane region" description="Helical" evidence="5">
    <location>
        <begin position="487"/>
        <end position="510"/>
    </location>
</feature>
<feature type="domain" description="NFD4 C-terminal" evidence="7">
    <location>
        <begin position="352"/>
        <end position="561"/>
    </location>
</feature>
<feature type="transmembrane region" description="Helical" evidence="5">
    <location>
        <begin position="531"/>
        <end position="555"/>
    </location>
</feature>
<dbReference type="AlphaFoldDB" id="A0A5K1BM15"/>
<dbReference type="PANTHER" id="PTHR21576:SF73">
    <property type="entry name" value="F1C9.29 PROTEIN-RELATED"/>
    <property type="match status" value="1"/>
</dbReference>
<evidence type="ECO:0000256" key="2">
    <source>
        <dbReference type="ARBA" id="ARBA00022692"/>
    </source>
</evidence>
<feature type="transmembrane region" description="Helical" evidence="5">
    <location>
        <begin position="213"/>
        <end position="234"/>
    </location>
</feature>
<dbReference type="PANTHER" id="PTHR21576">
    <property type="entry name" value="UNCHARACTERIZED NODULIN-LIKE PROTEIN"/>
    <property type="match status" value="1"/>
</dbReference>
<evidence type="ECO:0000313" key="8">
    <source>
        <dbReference type="EMBL" id="VVW16325.1"/>
    </source>
</evidence>
<gene>
    <name evidence="8" type="ORF">NYM_LOCUS15400</name>
</gene>
<dbReference type="SUPFAM" id="SSF103473">
    <property type="entry name" value="MFS general substrate transporter"/>
    <property type="match status" value="1"/>
</dbReference>
<dbReference type="Pfam" id="PF23262">
    <property type="entry name" value="NFD4_C"/>
    <property type="match status" value="1"/>
</dbReference>
<feature type="transmembrane region" description="Helical" evidence="5">
    <location>
        <begin position="14"/>
        <end position="36"/>
    </location>
</feature>
<dbReference type="Gene3D" id="1.20.1250.20">
    <property type="entry name" value="MFS general substrate transporter like domains"/>
    <property type="match status" value="1"/>
</dbReference>
<dbReference type="OMA" id="TASQQYE"/>
<evidence type="ECO:0000256" key="3">
    <source>
        <dbReference type="ARBA" id="ARBA00022989"/>
    </source>
</evidence>
<evidence type="ECO:0000256" key="5">
    <source>
        <dbReference type="SAM" id="Phobius"/>
    </source>
</evidence>
<dbReference type="EMBL" id="LR721781">
    <property type="protein sequence ID" value="VVW16325.1"/>
    <property type="molecule type" value="Genomic_DNA"/>
</dbReference>
<keyword evidence="2 5" id="KW-0812">Transmembrane</keyword>
<feature type="transmembrane region" description="Helical" evidence="5">
    <location>
        <begin position="450"/>
        <end position="467"/>
    </location>
</feature>
<evidence type="ECO:0000259" key="6">
    <source>
        <dbReference type="Pfam" id="PF06813"/>
    </source>
</evidence>